<evidence type="ECO:0000256" key="2">
    <source>
        <dbReference type="SAM" id="SignalP"/>
    </source>
</evidence>
<feature type="signal peptide" evidence="2">
    <location>
        <begin position="1"/>
        <end position="19"/>
    </location>
</feature>
<dbReference type="InterPro" id="IPR036508">
    <property type="entry name" value="Chitin-bd_dom_sf"/>
</dbReference>
<dbReference type="Proteomes" id="UP000466442">
    <property type="component" value="Unassembled WGS sequence"/>
</dbReference>
<dbReference type="GO" id="GO:0005576">
    <property type="term" value="C:extracellular region"/>
    <property type="evidence" value="ECO:0007669"/>
    <property type="project" value="InterPro"/>
</dbReference>
<feature type="domain" description="Chitin-binding type-2" evidence="3">
    <location>
        <begin position="22"/>
        <end position="84"/>
    </location>
</feature>
<protein>
    <recommendedName>
        <fullName evidence="3">Chitin-binding type-2 domain-containing protein</fullName>
    </recommendedName>
</protein>
<dbReference type="GO" id="GO:0008061">
    <property type="term" value="F:chitin binding"/>
    <property type="evidence" value="ECO:0007669"/>
    <property type="project" value="InterPro"/>
</dbReference>
<feature type="region of interest" description="Disordered" evidence="1">
    <location>
        <begin position="86"/>
        <end position="176"/>
    </location>
</feature>
<keyword evidence="2" id="KW-0732">Signal</keyword>
<dbReference type="Gene3D" id="2.170.140.10">
    <property type="entry name" value="Chitin binding domain"/>
    <property type="match status" value="1"/>
</dbReference>
<dbReference type="InterPro" id="IPR002557">
    <property type="entry name" value="Chitin-bd_dom"/>
</dbReference>
<dbReference type="SUPFAM" id="SSF57625">
    <property type="entry name" value="Invertebrate chitin-binding proteins"/>
    <property type="match status" value="1"/>
</dbReference>
<feature type="chain" id="PRO_5035734738" description="Chitin-binding type-2 domain-containing protein" evidence="2">
    <location>
        <begin position="20"/>
        <end position="176"/>
    </location>
</feature>
<dbReference type="PROSITE" id="PS50940">
    <property type="entry name" value="CHIT_BIND_II"/>
    <property type="match status" value="1"/>
</dbReference>
<organism evidence="4 5">
    <name type="scientific">Apolygus lucorum</name>
    <name type="common">Small green plant bug</name>
    <name type="synonym">Lygocoris lucorum</name>
    <dbReference type="NCBI Taxonomy" id="248454"/>
    <lineage>
        <taxon>Eukaryota</taxon>
        <taxon>Metazoa</taxon>
        <taxon>Ecdysozoa</taxon>
        <taxon>Arthropoda</taxon>
        <taxon>Hexapoda</taxon>
        <taxon>Insecta</taxon>
        <taxon>Pterygota</taxon>
        <taxon>Neoptera</taxon>
        <taxon>Paraneoptera</taxon>
        <taxon>Hemiptera</taxon>
        <taxon>Heteroptera</taxon>
        <taxon>Panheteroptera</taxon>
        <taxon>Cimicomorpha</taxon>
        <taxon>Miridae</taxon>
        <taxon>Mirini</taxon>
        <taxon>Apolygus</taxon>
    </lineage>
</organism>
<evidence type="ECO:0000313" key="4">
    <source>
        <dbReference type="EMBL" id="KAF6202549.1"/>
    </source>
</evidence>
<dbReference type="AlphaFoldDB" id="A0A8S9X247"/>
<accession>A0A8S9X247</accession>
<keyword evidence="5" id="KW-1185">Reference proteome</keyword>
<evidence type="ECO:0000256" key="1">
    <source>
        <dbReference type="SAM" id="MobiDB-lite"/>
    </source>
</evidence>
<gene>
    <name evidence="4" type="ORF">GE061_002947</name>
</gene>
<evidence type="ECO:0000259" key="3">
    <source>
        <dbReference type="PROSITE" id="PS50940"/>
    </source>
</evidence>
<proteinExistence type="predicted"/>
<evidence type="ECO:0000313" key="5">
    <source>
        <dbReference type="Proteomes" id="UP000466442"/>
    </source>
</evidence>
<reference evidence="4" key="1">
    <citation type="journal article" date="2021" name="Mol. Ecol. Resour.">
        <title>Apolygus lucorum genome provides insights into omnivorousness and mesophyll feeding.</title>
        <authorList>
            <person name="Liu Y."/>
            <person name="Liu H."/>
            <person name="Wang H."/>
            <person name="Huang T."/>
            <person name="Liu B."/>
            <person name="Yang B."/>
            <person name="Yin L."/>
            <person name="Li B."/>
            <person name="Zhang Y."/>
            <person name="Zhang S."/>
            <person name="Jiang F."/>
            <person name="Zhang X."/>
            <person name="Ren Y."/>
            <person name="Wang B."/>
            <person name="Wang S."/>
            <person name="Lu Y."/>
            <person name="Wu K."/>
            <person name="Fan W."/>
            <person name="Wang G."/>
        </authorList>
    </citation>
    <scope>NUCLEOTIDE SEQUENCE</scope>
    <source>
        <strain evidence="4">12Hb</strain>
    </source>
</reference>
<name>A0A8S9X247_APOLU</name>
<feature type="compositionally biased region" description="Pro residues" evidence="1">
    <location>
        <begin position="86"/>
        <end position="95"/>
    </location>
</feature>
<sequence length="176" mass="17910">MMYLSVVGLLMASAAFVSGDSAFTCTGDADYKYPVAGSCHNYYSCSQGSTIPTVKDCSWPALRFKDFDPVKLECDWCWRVDCSATPAPPPTPKPTAAPTAAPTTAQPTTAAPTAKPTAPTTAAPTAKPTEATTAAPTAKPTEATTAAPTAKPTEATTAAPTAKPTAAPTAATKPKV</sequence>
<dbReference type="EMBL" id="WIXP02000011">
    <property type="protein sequence ID" value="KAF6202549.1"/>
    <property type="molecule type" value="Genomic_DNA"/>
</dbReference>
<comment type="caution">
    <text evidence="4">The sequence shown here is derived from an EMBL/GenBank/DDBJ whole genome shotgun (WGS) entry which is preliminary data.</text>
</comment>
<feature type="compositionally biased region" description="Low complexity" evidence="1">
    <location>
        <begin position="96"/>
        <end position="176"/>
    </location>
</feature>